<feature type="compositionally biased region" description="Low complexity" evidence="1">
    <location>
        <begin position="116"/>
        <end position="131"/>
    </location>
</feature>
<sequence>MSTSSILLHTLAETVLEHLQQGQWGIPPAPATESPNQELTDTLGQLGDPCTNLEPQEDSPEEVVAVEYGPSETELGAGETQTEHAISLLQLVSDVKDDGSPQASTEMRSQWEHYGQQQRQLELQQQQQRQEQLQHQELQHRELRHQQLQQQGLQQPQHSRKRMRSGKLRAQQHRQDVIPTVILSAPPVNTESPIPAQILVIQRKESFLAAIAARESEIQACLKGLEQNTQGTRTFGFVAKSIQHILSHSVALLYI</sequence>
<dbReference type="AlphaFoldDB" id="A0A2B7Y2A6"/>
<organism evidence="2 3">
    <name type="scientific">Helicocarpus griseus UAMH5409</name>
    <dbReference type="NCBI Taxonomy" id="1447875"/>
    <lineage>
        <taxon>Eukaryota</taxon>
        <taxon>Fungi</taxon>
        <taxon>Dikarya</taxon>
        <taxon>Ascomycota</taxon>
        <taxon>Pezizomycotina</taxon>
        <taxon>Eurotiomycetes</taxon>
        <taxon>Eurotiomycetidae</taxon>
        <taxon>Onygenales</taxon>
        <taxon>Ajellomycetaceae</taxon>
        <taxon>Helicocarpus</taxon>
    </lineage>
</organism>
<keyword evidence="3" id="KW-1185">Reference proteome</keyword>
<feature type="compositionally biased region" description="Low complexity" evidence="1">
    <location>
        <begin position="146"/>
        <end position="157"/>
    </location>
</feature>
<dbReference type="EMBL" id="PDNB01000027">
    <property type="protein sequence ID" value="PGH15181.1"/>
    <property type="molecule type" value="Genomic_DNA"/>
</dbReference>
<proteinExistence type="predicted"/>
<dbReference type="Proteomes" id="UP000223968">
    <property type="component" value="Unassembled WGS sequence"/>
</dbReference>
<feature type="region of interest" description="Disordered" evidence="1">
    <location>
        <begin position="24"/>
        <end position="43"/>
    </location>
</feature>
<evidence type="ECO:0000256" key="1">
    <source>
        <dbReference type="SAM" id="MobiDB-lite"/>
    </source>
</evidence>
<name>A0A2B7Y2A6_9EURO</name>
<evidence type="ECO:0000313" key="3">
    <source>
        <dbReference type="Proteomes" id="UP000223968"/>
    </source>
</evidence>
<gene>
    <name evidence="2" type="ORF">AJ79_02546</name>
</gene>
<evidence type="ECO:0000313" key="2">
    <source>
        <dbReference type="EMBL" id="PGH15181.1"/>
    </source>
</evidence>
<feature type="compositionally biased region" description="Basic and acidic residues" evidence="1">
    <location>
        <begin position="132"/>
        <end position="145"/>
    </location>
</feature>
<accession>A0A2B7Y2A6</accession>
<feature type="region of interest" description="Disordered" evidence="1">
    <location>
        <begin position="96"/>
        <end position="171"/>
    </location>
</feature>
<feature type="compositionally biased region" description="Basic residues" evidence="1">
    <location>
        <begin position="158"/>
        <end position="171"/>
    </location>
</feature>
<feature type="compositionally biased region" description="Polar residues" evidence="1">
    <location>
        <begin position="33"/>
        <end position="43"/>
    </location>
</feature>
<comment type="caution">
    <text evidence="2">The sequence shown here is derived from an EMBL/GenBank/DDBJ whole genome shotgun (WGS) entry which is preliminary data.</text>
</comment>
<protein>
    <submittedName>
        <fullName evidence="2">Uncharacterized protein</fullName>
    </submittedName>
</protein>
<reference evidence="2 3" key="1">
    <citation type="submission" date="2017-10" db="EMBL/GenBank/DDBJ databases">
        <title>Comparative genomics in systemic dimorphic fungi from Ajellomycetaceae.</title>
        <authorList>
            <person name="Munoz J.F."/>
            <person name="Mcewen J.G."/>
            <person name="Clay O.K."/>
            <person name="Cuomo C.A."/>
        </authorList>
    </citation>
    <scope>NUCLEOTIDE SEQUENCE [LARGE SCALE GENOMIC DNA]</scope>
    <source>
        <strain evidence="2 3">UAMH5409</strain>
    </source>
</reference>